<feature type="non-terminal residue" evidence="1">
    <location>
        <position position="167"/>
    </location>
</feature>
<dbReference type="AlphaFoldDB" id="A0A8H3HWU5"/>
<sequence>LRKRLGGKPAGLSSASREPVYLVTSASICLAVPSISSLIQLSLLSIYTSPTDVSNMGYKALVSHTDSRPNAVRNEPGEKGIICAPDCQRRISQLVFNHIIHHVYAYNRLEHRFRGDVLVVNEIIILLSAIECIVADSIQYLDIVYNRLGHAPRRPFKRLLDLILSEP</sequence>
<name>A0A8H3HWU5_9AGAM</name>
<gene>
    <name evidence="1" type="ORF">RDB_LOCUS12818</name>
</gene>
<evidence type="ECO:0000313" key="1">
    <source>
        <dbReference type="EMBL" id="CAE7067549.1"/>
    </source>
</evidence>
<dbReference type="EMBL" id="CAJNJQ010000280">
    <property type="protein sequence ID" value="CAE7067549.1"/>
    <property type="molecule type" value="Genomic_DNA"/>
</dbReference>
<accession>A0A8H3HWU5</accession>
<dbReference type="Proteomes" id="UP000663827">
    <property type="component" value="Unassembled WGS sequence"/>
</dbReference>
<evidence type="ECO:0000313" key="2">
    <source>
        <dbReference type="Proteomes" id="UP000663827"/>
    </source>
</evidence>
<organism evidence="1 2">
    <name type="scientific">Rhizoctonia solani</name>
    <dbReference type="NCBI Taxonomy" id="456999"/>
    <lineage>
        <taxon>Eukaryota</taxon>
        <taxon>Fungi</taxon>
        <taxon>Dikarya</taxon>
        <taxon>Basidiomycota</taxon>
        <taxon>Agaricomycotina</taxon>
        <taxon>Agaricomycetes</taxon>
        <taxon>Cantharellales</taxon>
        <taxon>Ceratobasidiaceae</taxon>
        <taxon>Rhizoctonia</taxon>
    </lineage>
</organism>
<reference evidence="1" key="1">
    <citation type="submission" date="2021-01" db="EMBL/GenBank/DDBJ databases">
        <authorList>
            <person name="Kaushik A."/>
        </authorList>
    </citation>
    <scope>NUCLEOTIDE SEQUENCE</scope>
    <source>
        <strain evidence="1">AG5</strain>
    </source>
</reference>
<comment type="caution">
    <text evidence="1">The sequence shown here is derived from an EMBL/GenBank/DDBJ whole genome shotgun (WGS) entry which is preliminary data.</text>
</comment>
<protein>
    <submittedName>
        <fullName evidence="1">Uncharacterized protein</fullName>
    </submittedName>
</protein>
<proteinExistence type="predicted"/>